<dbReference type="PROSITE" id="PS50293">
    <property type="entry name" value="TPR_REGION"/>
    <property type="match status" value="4"/>
</dbReference>
<reference evidence="5" key="1">
    <citation type="journal article" date="2019" name="Int. J. Syst. Evol. Microbiol.">
        <title>The Global Catalogue of Microorganisms (GCM) 10K type strain sequencing project: providing services to taxonomists for standard genome sequencing and annotation.</title>
        <authorList>
            <consortium name="The Broad Institute Genomics Platform"/>
            <consortium name="The Broad Institute Genome Sequencing Center for Infectious Disease"/>
            <person name="Wu L."/>
            <person name="Ma J."/>
        </authorList>
    </citation>
    <scope>NUCLEOTIDE SEQUENCE [LARGE SCALE GENOMIC DNA]</scope>
    <source>
        <strain evidence="5">CCUG 58411</strain>
    </source>
</reference>
<keyword evidence="1" id="KW-0677">Repeat</keyword>
<dbReference type="SUPFAM" id="SSF48439">
    <property type="entry name" value="Protein prenylyltransferase"/>
    <property type="match status" value="1"/>
</dbReference>
<dbReference type="SMART" id="SM00028">
    <property type="entry name" value="TPR"/>
    <property type="match status" value="7"/>
</dbReference>
<evidence type="ECO:0000256" key="1">
    <source>
        <dbReference type="ARBA" id="ARBA00022737"/>
    </source>
</evidence>
<dbReference type="PANTHER" id="PTHR44858">
    <property type="entry name" value="TETRATRICOPEPTIDE REPEAT PROTEIN 6"/>
    <property type="match status" value="1"/>
</dbReference>
<dbReference type="PROSITE" id="PS50005">
    <property type="entry name" value="TPR"/>
    <property type="match status" value="6"/>
</dbReference>
<evidence type="ECO:0000313" key="5">
    <source>
        <dbReference type="Proteomes" id="UP001597206"/>
    </source>
</evidence>
<dbReference type="Proteomes" id="UP001597206">
    <property type="component" value="Unassembled WGS sequence"/>
</dbReference>
<feature type="repeat" description="TPR" evidence="3">
    <location>
        <begin position="108"/>
        <end position="141"/>
    </location>
</feature>
<dbReference type="Gene3D" id="1.25.40.10">
    <property type="entry name" value="Tetratricopeptide repeat domain"/>
    <property type="match status" value="3"/>
</dbReference>
<dbReference type="SUPFAM" id="SSF53756">
    <property type="entry name" value="UDP-Glycosyltransferase/glycogen phosphorylase"/>
    <property type="match status" value="1"/>
</dbReference>
<dbReference type="InterPro" id="IPR011990">
    <property type="entry name" value="TPR-like_helical_dom_sf"/>
</dbReference>
<evidence type="ECO:0000256" key="3">
    <source>
        <dbReference type="PROSITE-ProRule" id="PRU00339"/>
    </source>
</evidence>
<dbReference type="InterPro" id="IPR019734">
    <property type="entry name" value="TPR_rpt"/>
</dbReference>
<dbReference type="SUPFAM" id="SSF48452">
    <property type="entry name" value="TPR-like"/>
    <property type="match status" value="1"/>
</dbReference>
<feature type="repeat" description="TPR" evidence="3">
    <location>
        <begin position="244"/>
        <end position="277"/>
    </location>
</feature>
<feature type="repeat" description="TPR" evidence="3">
    <location>
        <begin position="142"/>
        <end position="175"/>
    </location>
</feature>
<dbReference type="Pfam" id="PF13414">
    <property type="entry name" value="TPR_11"/>
    <property type="match status" value="1"/>
</dbReference>
<dbReference type="Pfam" id="PF13432">
    <property type="entry name" value="TPR_16"/>
    <property type="match status" value="2"/>
</dbReference>
<sequence>MNELQQNTEFKKALTFHQNGNVLEAKNIYLNLLGVYSDSPHLLNNLAMLEFQQGRFESGLGYVEKSLGLDSSQFAAYGNRGAALFALGRVDEAYDDYNKAIALSNNYAEAYYNRGILHEKSGRHEEALRDYDKAIEIRPNYTNAYNNRGNVLKVLKRFEEALLNYENAIKLNPRHAEAHYNRGVIFKELKSYQEALSSYQQAISLKSNYVDAYNNCGSVLIELGRFEDALAYYQKAIQANPDYAYAYTGQGIAYMELKRFDEAFASFEKAIVYNLRTCEARHNKNNTLYNVTTTPDADVADAFWNKAILKILLGEYAEGWHLYEYRRHRIEQKQSYPDYKQPLWLGQESVNSKVLYIYPEQGLGDFIQFCRYIPLVEKLDANVILSVPAQLYPVIKTMGLNAEIVMKDQMVDAFDLHCPIMSLPLAFKTTLESIPNTLPYLYSDKVKKHAWEDRFKASQQLKVGLVWSGSKDHKKDHDRSIRLEQLEPLLSLPIAFYSLQKEVRERDITTLSRLPQIRQFSNELIDFSDTAALVDCMDLIITVDTSVAHLAGAMAKNVWILISYLPDYRWMLDRDDTPWYPTAKLFRQANVGDWDNVVLNVKSALEELLRKNT</sequence>
<dbReference type="EMBL" id="JBHTLN010000002">
    <property type="protein sequence ID" value="MFD1123296.1"/>
    <property type="molecule type" value="Genomic_DNA"/>
</dbReference>
<evidence type="ECO:0000313" key="4">
    <source>
        <dbReference type="EMBL" id="MFD1123296.1"/>
    </source>
</evidence>
<dbReference type="InterPro" id="IPR050498">
    <property type="entry name" value="Ycf3"/>
</dbReference>
<keyword evidence="2 3" id="KW-0802">TPR repeat</keyword>
<feature type="repeat" description="TPR" evidence="3">
    <location>
        <begin position="176"/>
        <end position="209"/>
    </location>
</feature>
<dbReference type="Gene3D" id="3.40.50.2000">
    <property type="entry name" value="Glycogen Phosphorylase B"/>
    <property type="match status" value="1"/>
</dbReference>
<protein>
    <submittedName>
        <fullName evidence="4">Tetratricopeptide repeat protein</fullName>
    </submittedName>
</protein>
<accession>A0ABW3PF63</accession>
<gene>
    <name evidence="4" type="ORF">ACFQ2T_12320</name>
</gene>
<dbReference type="Pfam" id="PF00515">
    <property type="entry name" value="TPR_1"/>
    <property type="match status" value="2"/>
</dbReference>
<name>A0ABW3PF63_9PROT</name>
<evidence type="ECO:0000256" key="2">
    <source>
        <dbReference type="ARBA" id="ARBA00022803"/>
    </source>
</evidence>
<keyword evidence="5" id="KW-1185">Reference proteome</keyword>
<dbReference type="PANTHER" id="PTHR44858:SF1">
    <property type="entry name" value="UDP-N-ACETYLGLUCOSAMINE--PEPTIDE N-ACETYLGLUCOSAMINYLTRANSFERASE SPINDLY-RELATED"/>
    <property type="match status" value="1"/>
</dbReference>
<comment type="caution">
    <text evidence="4">The sequence shown here is derived from an EMBL/GenBank/DDBJ whole genome shotgun (WGS) entry which is preliminary data.</text>
</comment>
<dbReference type="RefSeq" id="WP_379034838.1">
    <property type="nucleotide sequence ID" value="NZ_JBHTLN010000002.1"/>
</dbReference>
<organism evidence="4 5">
    <name type="scientific">Methylophilus flavus</name>
    <dbReference type="NCBI Taxonomy" id="640084"/>
    <lineage>
        <taxon>Bacteria</taxon>
        <taxon>Pseudomonadati</taxon>
        <taxon>Pseudomonadota</taxon>
        <taxon>Betaproteobacteria</taxon>
        <taxon>Nitrosomonadales</taxon>
        <taxon>Methylophilaceae</taxon>
        <taxon>Methylophilus</taxon>
    </lineage>
</organism>
<feature type="repeat" description="TPR" evidence="3">
    <location>
        <begin position="210"/>
        <end position="243"/>
    </location>
</feature>
<feature type="repeat" description="TPR" evidence="3">
    <location>
        <begin position="74"/>
        <end position="107"/>
    </location>
</feature>
<proteinExistence type="predicted"/>